<feature type="transmembrane region" description="Helical" evidence="5">
    <location>
        <begin position="21"/>
        <end position="39"/>
    </location>
</feature>
<gene>
    <name evidence="6" type="ORF">METZ01_LOCUS416794</name>
</gene>
<feature type="transmembrane region" description="Helical" evidence="5">
    <location>
        <begin position="45"/>
        <end position="64"/>
    </location>
</feature>
<reference evidence="6" key="1">
    <citation type="submission" date="2018-05" db="EMBL/GenBank/DDBJ databases">
        <authorList>
            <person name="Lanie J.A."/>
            <person name="Ng W.-L."/>
            <person name="Kazmierczak K.M."/>
            <person name="Andrzejewski T.M."/>
            <person name="Davidsen T.M."/>
            <person name="Wayne K.J."/>
            <person name="Tettelin H."/>
            <person name="Glass J.I."/>
            <person name="Rusch D."/>
            <person name="Podicherti R."/>
            <person name="Tsui H.-C.T."/>
            <person name="Winkler M.E."/>
        </authorList>
    </citation>
    <scope>NUCLEOTIDE SEQUENCE</scope>
</reference>
<name>A0A382WZD9_9ZZZZ</name>
<comment type="subcellular location">
    <subcellularLocation>
        <location evidence="1">Membrane</location>
        <topology evidence="1">Multi-pass membrane protein</topology>
    </subcellularLocation>
</comment>
<organism evidence="6">
    <name type="scientific">marine metagenome</name>
    <dbReference type="NCBI Taxonomy" id="408172"/>
    <lineage>
        <taxon>unclassified sequences</taxon>
        <taxon>metagenomes</taxon>
        <taxon>ecological metagenomes</taxon>
    </lineage>
</organism>
<keyword evidence="4 5" id="KW-0472">Membrane</keyword>
<evidence type="ECO:0008006" key="7">
    <source>
        <dbReference type="Google" id="ProtNLM"/>
    </source>
</evidence>
<dbReference type="GO" id="GO:0043953">
    <property type="term" value="P:protein transport by the Tat complex"/>
    <property type="evidence" value="ECO:0007669"/>
    <property type="project" value="TreeGrafter"/>
</dbReference>
<evidence type="ECO:0000256" key="1">
    <source>
        <dbReference type="ARBA" id="ARBA00004141"/>
    </source>
</evidence>
<evidence type="ECO:0000256" key="4">
    <source>
        <dbReference type="ARBA" id="ARBA00023136"/>
    </source>
</evidence>
<evidence type="ECO:0000256" key="3">
    <source>
        <dbReference type="ARBA" id="ARBA00022989"/>
    </source>
</evidence>
<accession>A0A382WZD9</accession>
<evidence type="ECO:0000256" key="5">
    <source>
        <dbReference type="SAM" id="Phobius"/>
    </source>
</evidence>
<sequence>IGMFLLSKAGLLKSRWVSKQRRWNILFGFILGAIVTPTFDPVTQTIAALPAIFLFELGLILVKLSERSQAKRRKSE</sequence>
<dbReference type="InterPro" id="IPR002033">
    <property type="entry name" value="TatC"/>
</dbReference>
<keyword evidence="2 5" id="KW-0812">Transmembrane</keyword>
<dbReference type="GO" id="GO:0065002">
    <property type="term" value="P:intracellular protein transmembrane transport"/>
    <property type="evidence" value="ECO:0007669"/>
    <property type="project" value="TreeGrafter"/>
</dbReference>
<proteinExistence type="predicted"/>
<dbReference type="Pfam" id="PF00902">
    <property type="entry name" value="TatC"/>
    <property type="match status" value="1"/>
</dbReference>
<protein>
    <recommendedName>
        <fullName evidence="7">Twin-arginine translocase subunit TatC</fullName>
    </recommendedName>
</protein>
<dbReference type="GO" id="GO:0033281">
    <property type="term" value="C:TAT protein transport complex"/>
    <property type="evidence" value="ECO:0007669"/>
    <property type="project" value="TreeGrafter"/>
</dbReference>
<evidence type="ECO:0000313" key="6">
    <source>
        <dbReference type="EMBL" id="SVD63940.1"/>
    </source>
</evidence>
<dbReference type="GO" id="GO:0009977">
    <property type="term" value="F:proton motive force dependent protein transmembrane transporter activity"/>
    <property type="evidence" value="ECO:0007669"/>
    <property type="project" value="TreeGrafter"/>
</dbReference>
<dbReference type="AlphaFoldDB" id="A0A382WZD9"/>
<dbReference type="PANTHER" id="PTHR30371">
    <property type="entry name" value="SEC-INDEPENDENT PROTEIN TRANSLOCASE PROTEIN TATC"/>
    <property type="match status" value="1"/>
</dbReference>
<evidence type="ECO:0000256" key="2">
    <source>
        <dbReference type="ARBA" id="ARBA00022692"/>
    </source>
</evidence>
<keyword evidence="3 5" id="KW-1133">Transmembrane helix</keyword>
<dbReference type="EMBL" id="UINC01163562">
    <property type="protein sequence ID" value="SVD63940.1"/>
    <property type="molecule type" value="Genomic_DNA"/>
</dbReference>
<dbReference type="PANTHER" id="PTHR30371:SF0">
    <property type="entry name" value="SEC-INDEPENDENT PROTEIN TRANSLOCASE PROTEIN TATC, CHLOROPLASTIC-RELATED"/>
    <property type="match status" value="1"/>
</dbReference>
<feature type="non-terminal residue" evidence="6">
    <location>
        <position position="1"/>
    </location>
</feature>